<evidence type="ECO:0000313" key="2">
    <source>
        <dbReference type="Proteomes" id="UP001341840"/>
    </source>
</evidence>
<evidence type="ECO:0000313" key="1">
    <source>
        <dbReference type="EMBL" id="MED6116769.1"/>
    </source>
</evidence>
<sequence length="311" mass="34108">MGTGHEWVSIKVEDRVIEVFVKEFGSEDLKLSNVGDPQLVVIIEGEFWNVVQIIKGVGDSDGAEVKEAKSEKKCIVNQFGCGCTRENWDGFWGVDPMWHEPQLPMKLKKDVGDGLLGLKNDPNMDVGSDSIRSYPFPHGFGPCMGQTHIHRDLVRVQNGNQCKGEVLTAVVVGEFKPAELSNICAAPVQEEVKEAGDKVSDEEKSDKTLYKINEGKLGEWRNRDEVDLEVGEGTGVIGLESGGVNEVVKVVREDIHAIWNDFVPYLNADVIDDNMLRGGETACDEAPGVRMLGVCDDAHGENDKILDGGMI</sequence>
<protein>
    <submittedName>
        <fullName evidence="1">Uncharacterized protein</fullName>
    </submittedName>
</protein>
<comment type="caution">
    <text evidence="1">The sequence shown here is derived from an EMBL/GenBank/DDBJ whole genome shotgun (WGS) entry which is preliminary data.</text>
</comment>
<proteinExistence type="predicted"/>
<keyword evidence="2" id="KW-1185">Reference proteome</keyword>
<dbReference type="EMBL" id="JASCZI010003332">
    <property type="protein sequence ID" value="MED6116769.1"/>
    <property type="molecule type" value="Genomic_DNA"/>
</dbReference>
<name>A0ABU6QXE0_9FABA</name>
<accession>A0ABU6QXE0</accession>
<gene>
    <name evidence="1" type="ORF">PIB30_103307</name>
</gene>
<organism evidence="1 2">
    <name type="scientific">Stylosanthes scabra</name>
    <dbReference type="NCBI Taxonomy" id="79078"/>
    <lineage>
        <taxon>Eukaryota</taxon>
        <taxon>Viridiplantae</taxon>
        <taxon>Streptophyta</taxon>
        <taxon>Embryophyta</taxon>
        <taxon>Tracheophyta</taxon>
        <taxon>Spermatophyta</taxon>
        <taxon>Magnoliopsida</taxon>
        <taxon>eudicotyledons</taxon>
        <taxon>Gunneridae</taxon>
        <taxon>Pentapetalae</taxon>
        <taxon>rosids</taxon>
        <taxon>fabids</taxon>
        <taxon>Fabales</taxon>
        <taxon>Fabaceae</taxon>
        <taxon>Papilionoideae</taxon>
        <taxon>50 kb inversion clade</taxon>
        <taxon>dalbergioids sensu lato</taxon>
        <taxon>Dalbergieae</taxon>
        <taxon>Pterocarpus clade</taxon>
        <taxon>Stylosanthes</taxon>
    </lineage>
</organism>
<dbReference type="Proteomes" id="UP001341840">
    <property type="component" value="Unassembled WGS sequence"/>
</dbReference>
<reference evidence="1 2" key="1">
    <citation type="journal article" date="2023" name="Plants (Basel)">
        <title>Bridging the Gap: Combining Genomics and Transcriptomics Approaches to Understand Stylosanthes scabra, an Orphan Legume from the Brazilian Caatinga.</title>
        <authorList>
            <person name="Ferreira-Neto J.R.C."/>
            <person name="da Silva M.D."/>
            <person name="Binneck E."/>
            <person name="de Melo N.F."/>
            <person name="da Silva R.H."/>
            <person name="de Melo A.L.T.M."/>
            <person name="Pandolfi V."/>
            <person name="Bustamante F.O."/>
            <person name="Brasileiro-Vidal A.C."/>
            <person name="Benko-Iseppon A.M."/>
        </authorList>
    </citation>
    <scope>NUCLEOTIDE SEQUENCE [LARGE SCALE GENOMIC DNA]</scope>
    <source>
        <tissue evidence="1">Leaves</tissue>
    </source>
</reference>